<proteinExistence type="predicted"/>
<accession>A0ABX4T177</accession>
<gene>
    <name evidence="1" type="ORF">CVD25_23150</name>
</gene>
<evidence type="ECO:0000313" key="1">
    <source>
        <dbReference type="EMBL" id="PLR87982.1"/>
    </source>
</evidence>
<reference evidence="1 2" key="1">
    <citation type="submission" date="2017-12" db="EMBL/GenBank/DDBJ databases">
        <title>Comparative Functional Genomics of Dry Heat Resistant strains isolated from the Viking Spacecraft.</title>
        <authorList>
            <person name="Seuylemezian A."/>
            <person name="Cooper K."/>
            <person name="Vaishampayan P."/>
        </authorList>
    </citation>
    <scope>NUCLEOTIDE SEQUENCE [LARGE SCALE GENOMIC DNA]</scope>
    <source>
        <strain evidence="1 2">ATCC 29669</strain>
    </source>
</reference>
<dbReference type="EMBL" id="PGVD01000117">
    <property type="protein sequence ID" value="PLR87982.1"/>
    <property type="molecule type" value="Genomic_DNA"/>
</dbReference>
<sequence>MDSLLMELTYEYVSKKTRFTWQELKYAIDRNFLPPGAAIEHALTLLSEDTNESSLIFELASLYHDEPVHPYLDELAQLEPHQDVDTIKEKWLYLILDWLFTKKDQYSDPLGLIEQIYADFDYPENIATFVRYMPMDGPDLGSIELNQARLYKNWEKYLDEQSKRFSYAK</sequence>
<dbReference type="Proteomes" id="UP000235114">
    <property type="component" value="Unassembled WGS sequence"/>
</dbReference>
<dbReference type="InterPro" id="IPR016630">
    <property type="entry name" value="UCP015278"/>
</dbReference>
<comment type="caution">
    <text evidence="1">The sequence shown here is derived from an EMBL/GenBank/DDBJ whole genome shotgun (WGS) entry which is preliminary data.</text>
</comment>
<protein>
    <submittedName>
        <fullName evidence="1">DUF2247 domain-containing protein</fullName>
    </submittedName>
</protein>
<organism evidence="1 2">
    <name type="scientific">Bacillus canaveralius</name>
    <dbReference type="NCBI Taxonomy" id="1403243"/>
    <lineage>
        <taxon>Bacteria</taxon>
        <taxon>Bacillati</taxon>
        <taxon>Bacillota</taxon>
        <taxon>Bacilli</taxon>
        <taxon>Bacillales</taxon>
        <taxon>Bacillaceae</taxon>
        <taxon>Bacillus</taxon>
    </lineage>
</organism>
<name>A0ABX4T177_9BACI</name>
<dbReference type="RefSeq" id="WP_101621588.1">
    <property type="nucleotide sequence ID" value="NZ_PGVD01000117.1"/>
</dbReference>
<evidence type="ECO:0000313" key="2">
    <source>
        <dbReference type="Proteomes" id="UP000235114"/>
    </source>
</evidence>
<dbReference type="Pfam" id="PF10004">
    <property type="entry name" value="DUF2247"/>
    <property type="match status" value="1"/>
</dbReference>
<keyword evidence="2" id="KW-1185">Reference proteome</keyword>
<dbReference type="PIRSF" id="PIRSF015278">
    <property type="entry name" value="UCP015278"/>
    <property type="match status" value="1"/>
</dbReference>